<evidence type="ECO:0000313" key="4">
    <source>
        <dbReference type="Proteomes" id="UP001597286"/>
    </source>
</evidence>
<dbReference type="SUPFAM" id="SSF51735">
    <property type="entry name" value="NAD(P)-binding Rossmann-fold domains"/>
    <property type="match status" value="1"/>
</dbReference>
<dbReference type="PANTHER" id="PTHR24321">
    <property type="entry name" value="DEHYDROGENASES, SHORT CHAIN"/>
    <property type="match status" value="1"/>
</dbReference>
<dbReference type="EMBL" id="JBHUFB010000009">
    <property type="protein sequence ID" value="MFD1811946.1"/>
    <property type="molecule type" value="Genomic_DNA"/>
</dbReference>
<dbReference type="PANTHER" id="PTHR24321:SF8">
    <property type="entry name" value="ESTRADIOL 17-BETA-DEHYDROGENASE 8-RELATED"/>
    <property type="match status" value="1"/>
</dbReference>
<proteinExistence type="inferred from homology"/>
<evidence type="ECO:0000256" key="1">
    <source>
        <dbReference type="ARBA" id="ARBA00006484"/>
    </source>
</evidence>
<comment type="caution">
    <text evidence="3">The sequence shown here is derived from an EMBL/GenBank/DDBJ whole genome shotgun (WGS) entry which is preliminary data.</text>
</comment>
<comment type="similarity">
    <text evidence="1">Belongs to the short-chain dehydrogenases/reductases (SDR) family.</text>
</comment>
<dbReference type="Pfam" id="PF00106">
    <property type="entry name" value="adh_short"/>
    <property type="match status" value="1"/>
</dbReference>
<dbReference type="InterPro" id="IPR002347">
    <property type="entry name" value="SDR_fam"/>
</dbReference>
<dbReference type="NCBIfam" id="NF005395">
    <property type="entry name" value="PRK06940.1"/>
    <property type="match status" value="1"/>
</dbReference>
<reference evidence="4" key="1">
    <citation type="journal article" date="2019" name="Int. J. Syst. Evol. Microbiol.">
        <title>The Global Catalogue of Microorganisms (GCM) 10K type strain sequencing project: providing services to taxonomists for standard genome sequencing and annotation.</title>
        <authorList>
            <consortium name="The Broad Institute Genomics Platform"/>
            <consortium name="The Broad Institute Genome Sequencing Center for Infectious Disease"/>
            <person name="Wu L."/>
            <person name="Ma J."/>
        </authorList>
    </citation>
    <scope>NUCLEOTIDE SEQUENCE [LARGE SCALE GENOMIC DNA]</scope>
    <source>
        <strain evidence="4">DT72</strain>
    </source>
</reference>
<dbReference type="Gene3D" id="3.40.50.720">
    <property type="entry name" value="NAD(P)-binding Rossmann-like Domain"/>
    <property type="match status" value="1"/>
</dbReference>
<dbReference type="RefSeq" id="WP_378484484.1">
    <property type="nucleotide sequence ID" value="NZ_JBHUFB010000009.1"/>
</dbReference>
<name>A0ABW4P1T6_9NOCA</name>
<accession>A0ABW4P1T6</accession>
<dbReference type="InterPro" id="IPR036291">
    <property type="entry name" value="NAD(P)-bd_dom_sf"/>
</dbReference>
<evidence type="ECO:0000313" key="3">
    <source>
        <dbReference type="EMBL" id="MFD1811946.1"/>
    </source>
</evidence>
<dbReference type="Pfam" id="PF13561">
    <property type="entry name" value="adh_short_C2"/>
    <property type="match status" value="1"/>
</dbReference>
<keyword evidence="4" id="KW-1185">Reference proteome</keyword>
<dbReference type="Proteomes" id="UP001597286">
    <property type="component" value="Unassembled WGS sequence"/>
</dbReference>
<dbReference type="PRINTS" id="PR00081">
    <property type="entry name" value="GDHRDH"/>
</dbReference>
<protein>
    <submittedName>
        <fullName evidence="3">SDR family oxidoreductase</fullName>
    </submittedName>
</protein>
<sequence>MGKDVAVVIGVGGMGQAIARRIGSGRMVVLADFNQATLDAVAEDLRGAGHHITPVTVDVSSRESVSALADSAAELGRVTHIAHTAGLSPTQASTPAILDVDLLGVAIVLDEFSRVVAPGGAGVVIASMSAYFAAGALPPEANTAFAATPTDDLLTLPLLDQLPDPGAAYAVAKRANQLRVQRASIAWGERGARINSISPGVISTPMGQEELAGESGARMRTMVQASAAKRLGTPDDIAEAAAFLLDGTRAGYISGTDLLVDGGTVAGVVGGARDDATRT</sequence>
<gene>
    <name evidence="3" type="ORF">ACFSJG_06935</name>
</gene>
<organism evidence="3 4">
    <name type="scientific">Rhodococcus gannanensis</name>
    <dbReference type="NCBI Taxonomy" id="1960308"/>
    <lineage>
        <taxon>Bacteria</taxon>
        <taxon>Bacillati</taxon>
        <taxon>Actinomycetota</taxon>
        <taxon>Actinomycetes</taxon>
        <taxon>Mycobacteriales</taxon>
        <taxon>Nocardiaceae</taxon>
        <taxon>Rhodococcus</taxon>
    </lineage>
</organism>
<evidence type="ECO:0000256" key="2">
    <source>
        <dbReference type="ARBA" id="ARBA00023002"/>
    </source>
</evidence>
<keyword evidence="2" id="KW-0560">Oxidoreductase</keyword>